<feature type="compositionally biased region" description="Basic and acidic residues" evidence="7">
    <location>
        <begin position="14"/>
        <end position="30"/>
    </location>
</feature>
<keyword evidence="6 8" id="KW-0472">Membrane</keyword>
<proteinExistence type="inferred from homology"/>
<evidence type="ECO:0000256" key="4">
    <source>
        <dbReference type="ARBA" id="ARBA00022692"/>
    </source>
</evidence>
<evidence type="ECO:0000256" key="1">
    <source>
        <dbReference type="ARBA" id="ARBA00004141"/>
    </source>
</evidence>
<feature type="transmembrane region" description="Helical" evidence="8">
    <location>
        <begin position="256"/>
        <end position="279"/>
    </location>
</feature>
<feature type="transmembrane region" description="Helical" evidence="8">
    <location>
        <begin position="217"/>
        <end position="244"/>
    </location>
</feature>
<name>A0A2X0MW26_9BASI</name>
<keyword evidence="3" id="KW-0813">Transport</keyword>
<keyword evidence="4 8" id="KW-0812">Transmembrane</keyword>
<keyword evidence="10" id="KW-1185">Reference proteome</keyword>
<reference evidence="10" key="1">
    <citation type="submission" date="2016-10" db="EMBL/GenBank/DDBJ databases">
        <authorList>
            <person name="Jeantristanb JTB J.-T."/>
            <person name="Ricardo R."/>
        </authorList>
    </citation>
    <scope>NUCLEOTIDE SEQUENCE [LARGE SCALE GENOMIC DNA]</scope>
</reference>
<evidence type="ECO:0000313" key="10">
    <source>
        <dbReference type="Proteomes" id="UP000249723"/>
    </source>
</evidence>
<feature type="compositionally biased region" description="Basic and acidic residues" evidence="7">
    <location>
        <begin position="91"/>
        <end position="103"/>
    </location>
</feature>
<comment type="similarity">
    <text evidence="2">Belongs to the SLC29A/ENT transporter (TC 2.A.57) family.</text>
</comment>
<feature type="region of interest" description="Disordered" evidence="7">
    <location>
        <begin position="1"/>
        <end position="103"/>
    </location>
</feature>
<accession>A0A2X0MW26</accession>
<evidence type="ECO:0000256" key="5">
    <source>
        <dbReference type="ARBA" id="ARBA00022989"/>
    </source>
</evidence>
<feature type="transmembrane region" description="Helical" evidence="8">
    <location>
        <begin position="160"/>
        <end position="181"/>
    </location>
</feature>
<dbReference type="GO" id="GO:0015205">
    <property type="term" value="F:nucleobase transmembrane transporter activity"/>
    <property type="evidence" value="ECO:0007669"/>
    <property type="project" value="TreeGrafter"/>
</dbReference>
<dbReference type="GO" id="GO:0000329">
    <property type="term" value="C:fungal-type vacuole membrane"/>
    <property type="evidence" value="ECO:0007669"/>
    <property type="project" value="TreeGrafter"/>
</dbReference>
<dbReference type="OrthoDB" id="10261753at2759"/>
<dbReference type="STRING" id="289078.A0A2X0MW26"/>
<feature type="transmembrane region" description="Helical" evidence="8">
    <location>
        <begin position="559"/>
        <end position="579"/>
    </location>
</feature>
<evidence type="ECO:0000256" key="3">
    <source>
        <dbReference type="ARBA" id="ARBA00022448"/>
    </source>
</evidence>
<feature type="transmembrane region" description="Helical" evidence="8">
    <location>
        <begin position="388"/>
        <end position="406"/>
    </location>
</feature>
<feature type="transmembrane region" description="Helical" evidence="8">
    <location>
        <begin position="445"/>
        <end position="467"/>
    </location>
</feature>
<keyword evidence="5 8" id="KW-1133">Transmembrane helix</keyword>
<dbReference type="PRINTS" id="PR01130">
    <property type="entry name" value="DERENTRNSPRT"/>
</dbReference>
<dbReference type="PANTHER" id="PTHR10332:SF88">
    <property type="entry name" value="EQUILIBRATIVE NUCLEOSIDE TRANSPORTER 1, ISOFORM A"/>
    <property type="match status" value="1"/>
</dbReference>
<evidence type="ECO:0000256" key="2">
    <source>
        <dbReference type="ARBA" id="ARBA00007965"/>
    </source>
</evidence>
<feature type="transmembrane region" description="Helical" evidence="8">
    <location>
        <begin position="121"/>
        <end position="148"/>
    </location>
</feature>
<dbReference type="PANTHER" id="PTHR10332">
    <property type="entry name" value="EQUILIBRATIVE NUCLEOSIDE TRANSPORTER"/>
    <property type="match status" value="1"/>
</dbReference>
<feature type="transmembrane region" description="Helical" evidence="8">
    <location>
        <begin position="522"/>
        <end position="547"/>
    </location>
</feature>
<dbReference type="GO" id="GO:0034257">
    <property type="term" value="F:nicotinamide riboside transmembrane transporter activity"/>
    <property type="evidence" value="ECO:0007669"/>
    <property type="project" value="TreeGrafter"/>
</dbReference>
<dbReference type="Proteomes" id="UP000249723">
    <property type="component" value="Unassembled WGS sequence"/>
</dbReference>
<dbReference type="GO" id="GO:0005886">
    <property type="term" value="C:plasma membrane"/>
    <property type="evidence" value="ECO:0007669"/>
    <property type="project" value="TreeGrafter"/>
</dbReference>
<evidence type="ECO:0000313" key="9">
    <source>
        <dbReference type="EMBL" id="SDA03063.1"/>
    </source>
</evidence>
<evidence type="ECO:0000256" key="8">
    <source>
        <dbReference type="SAM" id="Phobius"/>
    </source>
</evidence>
<organism evidence="9 10">
    <name type="scientific">Microbotryum saponariae</name>
    <dbReference type="NCBI Taxonomy" id="289078"/>
    <lineage>
        <taxon>Eukaryota</taxon>
        <taxon>Fungi</taxon>
        <taxon>Dikarya</taxon>
        <taxon>Basidiomycota</taxon>
        <taxon>Pucciniomycotina</taxon>
        <taxon>Microbotryomycetes</taxon>
        <taxon>Microbotryales</taxon>
        <taxon>Microbotryaceae</taxon>
        <taxon>Microbotryum</taxon>
    </lineage>
</organism>
<feature type="transmembrane region" description="Helical" evidence="8">
    <location>
        <begin position="488"/>
        <end position="510"/>
    </location>
</feature>
<protein>
    <submittedName>
        <fullName evidence="9">BZ3500_MvSof-1268-A1-R1_Chr7-1g09240 protein</fullName>
    </submittedName>
</protein>
<dbReference type="AlphaFoldDB" id="A0A2X0MW26"/>
<sequence>MFAPLASASRAASRARERTRSSIEAAEHLVDQAGPGAEGPEGVLHEIDGLEPSEVEQRLEDEYQPLMSKSAQADQEEDQGQRERGRGHRRDRSEGERSDDVKAKDDHLQLDLSARKFELGLAYGIFFILGACILLAWNSIIVAGVYFGARLKGSKFQDSYSNFVALTFTTGNLSFLAWANVTQHGVSFGLKFGKDGMMMQQGLVLITPLAIEEINPYLFFSVLITTTLVLAASASFLQNAVVALSSKFGPARLQGILSGQGAIGLAVAMIQFVAAYTSFKTEEGEPLMFEAFTSQTRFFKAGKISRRGPVPSAGLRNSAFTFFIAIGAFAFIALLSYLILLRLPLYRLVMRSLGTQDDGERGPNDAAGDSKTPNLKKIEKIEKKVRKYGIAMFFVFGVTLSVFPSITSTIQSCARSSMTESPGRTLTWGCIVHSVNRGPGKDVPLGFTGTLTLPALFIPMSFAMFALGDWIGRIMPQVKVFNFANIKVLMLSSIGRLVFIPLFFMCNTSYSQGTPIINSDVVFLTIMFLFSLSNGYLSTLIMLATVIEPSLDEHEIDTAATCVSFYLTFGLAFGSFASFPVRAIACGCNPFL</sequence>
<evidence type="ECO:0000256" key="6">
    <source>
        <dbReference type="ARBA" id="ARBA00023136"/>
    </source>
</evidence>
<comment type="subcellular location">
    <subcellularLocation>
        <location evidence="1">Membrane</location>
        <topology evidence="1">Multi-pass membrane protein</topology>
    </subcellularLocation>
</comment>
<gene>
    <name evidence="9" type="ORF">BZ3500_MVSOF-1268-A1-R1_CHR7-1G09240</name>
</gene>
<dbReference type="Pfam" id="PF01733">
    <property type="entry name" value="Nucleoside_tran"/>
    <property type="match status" value="1"/>
</dbReference>
<dbReference type="InterPro" id="IPR002259">
    <property type="entry name" value="Eqnu_transpt"/>
</dbReference>
<feature type="compositionally biased region" description="Low complexity" evidence="7">
    <location>
        <begin position="1"/>
        <end position="12"/>
    </location>
</feature>
<feature type="transmembrane region" description="Helical" evidence="8">
    <location>
        <begin position="319"/>
        <end position="341"/>
    </location>
</feature>
<dbReference type="EMBL" id="FMWP01000127">
    <property type="protein sequence ID" value="SDA03063.1"/>
    <property type="molecule type" value="Genomic_DNA"/>
</dbReference>
<evidence type="ECO:0000256" key="7">
    <source>
        <dbReference type="SAM" id="MobiDB-lite"/>
    </source>
</evidence>